<dbReference type="NCBIfam" id="NF003483">
    <property type="entry name" value="PRK05159.1"/>
    <property type="match status" value="1"/>
</dbReference>
<dbReference type="AlphaFoldDB" id="A0A3A4ZBA2"/>
<feature type="binding site" evidence="9">
    <location>
        <position position="360"/>
    </location>
    <ligand>
        <name>L-aspartate</name>
        <dbReference type="ChEBI" id="CHEBI:29991"/>
    </ligand>
</feature>
<dbReference type="InterPro" id="IPR004365">
    <property type="entry name" value="NA-bd_OB_tRNA"/>
</dbReference>
<feature type="binding site" evidence="9">
    <location>
        <begin position="401"/>
        <end position="404"/>
    </location>
    <ligand>
        <name>ATP</name>
        <dbReference type="ChEBI" id="CHEBI:30616"/>
    </ligand>
</feature>
<comment type="similarity">
    <text evidence="2 9">Belongs to the class-II aminoacyl-tRNA synthetase family. Type 2 subfamily.</text>
</comment>
<accession>A0A3A4ZBA2</accession>
<dbReference type="HAMAP" id="MF_02075">
    <property type="entry name" value="Asp_tRNA_synth_type2"/>
    <property type="match status" value="1"/>
</dbReference>
<dbReference type="PRINTS" id="PR01042">
    <property type="entry name" value="TRNASYNTHASP"/>
</dbReference>
<dbReference type="InterPro" id="IPR002312">
    <property type="entry name" value="Asp/Asn-tRNA-synth_IIb"/>
</dbReference>
<gene>
    <name evidence="9 11" type="primary">aspS</name>
    <name evidence="11" type="ORF">C4561_04815</name>
</gene>
<sequence>MERTHIKNLKTKVGETVIVKGFVHAIRDQGGIKFLLIRDVTGIIQVVVLKSESEAFELVKELTLESVVSIEGRVKEEKQAPDGFELQALKISILSKADPELPIPVVIEKGGEEPEVTKRFDWRWIDLRRSERQEIFKIWTELEAGFRDYYEKNGFFQIYAPSFMSSPSESGADVFEVNYFDRKAYLAQSPQFYKQMAMAAGFEKVFMTGPVFRAEPSFTTRHMTEFTGWDFEISYIDSHYDVMKVEEELIISGFNRLNEKLDLGLEIPVIPFPKVSMAEAKEMLKQAGIEGERELDLSPEEERELSRIVKEKYNHDFIFVTAYPSAVRPFYHMRDDSAESLTKSFDLLYKGIEITTGAQREHRFDVLERQAMEKGMDLASIREYLDFFKYGCPPHGGVGIGPGRLIMKLLELPSVKEATFLPRDVKRLKP</sequence>
<dbReference type="PROSITE" id="PS50862">
    <property type="entry name" value="AA_TRNA_LIGASE_II"/>
    <property type="match status" value="1"/>
</dbReference>
<dbReference type="SUPFAM" id="SSF55681">
    <property type="entry name" value="Class II aaRS and biotin synthetases"/>
    <property type="match status" value="1"/>
</dbReference>
<dbReference type="EMBL" id="QZJF01000020">
    <property type="protein sequence ID" value="RJR26583.1"/>
    <property type="molecule type" value="Genomic_DNA"/>
</dbReference>
<keyword evidence="3 9" id="KW-0963">Cytoplasm</keyword>
<evidence type="ECO:0000256" key="1">
    <source>
        <dbReference type="ARBA" id="ARBA00004496"/>
    </source>
</evidence>
<proteinExistence type="inferred from homology"/>
<evidence type="ECO:0000313" key="12">
    <source>
        <dbReference type="Proteomes" id="UP000265540"/>
    </source>
</evidence>
<dbReference type="GO" id="GO:0017101">
    <property type="term" value="C:aminoacyl-tRNA synthetase multienzyme complex"/>
    <property type="evidence" value="ECO:0007669"/>
    <property type="project" value="TreeGrafter"/>
</dbReference>
<dbReference type="InterPro" id="IPR004364">
    <property type="entry name" value="Aa-tRNA-synt_II"/>
</dbReference>
<comment type="catalytic activity">
    <reaction evidence="9">
        <text>tRNA(Asx) + L-aspartate + ATP = L-aspartyl-tRNA(Asx) + AMP + diphosphate</text>
        <dbReference type="Rhea" id="RHEA:18349"/>
        <dbReference type="Rhea" id="RHEA-COMP:9710"/>
        <dbReference type="Rhea" id="RHEA-COMP:9711"/>
        <dbReference type="ChEBI" id="CHEBI:29991"/>
        <dbReference type="ChEBI" id="CHEBI:30616"/>
        <dbReference type="ChEBI" id="CHEBI:33019"/>
        <dbReference type="ChEBI" id="CHEBI:78442"/>
        <dbReference type="ChEBI" id="CHEBI:78516"/>
        <dbReference type="ChEBI" id="CHEBI:456215"/>
        <dbReference type="EC" id="6.1.1.23"/>
    </reaction>
</comment>
<dbReference type="Proteomes" id="UP000265540">
    <property type="component" value="Unassembled WGS sequence"/>
</dbReference>
<dbReference type="Pfam" id="PF00152">
    <property type="entry name" value="tRNA-synt_2"/>
    <property type="match status" value="1"/>
</dbReference>
<feature type="binding site" evidence="9">
    <location>
        <begin position="213"/>
        <end position="215"/>
    </location>
    <ligand>
        <name>ATP</name>
        <dbReference type="ChEBI" id="CHEBI:30616"/>
    </ligand>
</feature>
<dbReference type="Gene3D" id="2.40.50.140">
    <property type="entry name" value="Nucleic acid-binding proteins"/>
    <property type="match status" value="1"/>
</dbReference>
<keyword evidence="5 9" id="KW-0547">Nucleotide-binding</keyword>
<reference evidence="11 12" key="1">
    <citation type="journal article" date="2017" name="ISME J.">
        <title>Energy and carbon metabolisms in a deep terrestrial subsurface fluid microbial community.</title>
        <authorList>
            <person name="Momper L."/>
            <person name="Jungbluth S.P."/>
            <person name="Lee M.D."/>
            <person name="Amend J.P."/>
        </authorList>
    </citation>
    <scope>NUCLEOTIDE SEQUENCE [LARGE SCALE GENOMIC DNA]</scope>
    <source>
        <strain evidence="11">SURF_46</strain>
    </source>
</reference>
<keyword evidence="4 9" id="KW-0436">Ligase</keyword>
<dbReference type="GO" id="GO:0004815">
    <property type="term" value="F:aspartate-tRNA ligase activity"/>
    <property type="evidence" value="ECO:0007669"/>
    <property type="project" value="UniProtKB-UniRule"/>
</dbReference>
<evidence type="ECO:0000256" key="7">
    <source>
        <dbReference type="ARBA" id="ARBA00022917"/>
    </source>
</evidence>
<comment type="subcellular location">
    <subcellularLocation>
        <location evidence="1 9">Cytoplasm</location>
    </subcellularLocation>
</comment>
<evidence type="ECO:0000313" key="11">
    <source>
        <dbReference type="EMBL" id="RJR26583.1"/>
    </source>
</evidence>
<feature type="region of interest" description="Aspartate" evidence="9">
    <location>
        <begin position="191"/>
        <end position="194"/>
    </location>
</feature>
<feature type="binding site" evidence="9">
    <location>
        <position position="169"/>
    </location>
    <ligand>
        <name>L-aspartate</name>
        <dbReference type="ChEBI" id="CHEBI:29991"/>
    </ligand>
</feature>
<feature type="binding site" evidence="9">
    <location>
        <position position="356"/>
    </location>
    <ligand>
        <name>L-aspartate</name>
        <dbReference type="ChEBI" id="CHEBI:29991"/>
    </ligand>
</feature>
<dbReference type="FunFam" id="3.30.930.10:FF:000038">
    <property type="entry name" value="Aspartate--tRNA ligase"/>
    <property type="match status" value="1"/>
</dbReference>
<comment type="function">
    <text evidence="9">Aspartyl-tRNA synthetase with relaxed tRNA specificity since it is able to aspartylate not only its cognate tRNA(Asp) but also tRNA(Asn). Reaction proceeds in two steps: L-aspartate is first activated by ATP to form Asp-AMP and then transferred to the acceptor end of tRNA(Asp/Asn).</text>
</comment>
<feature type="domain" description="Aminoacyl-transfer RNA synthetases class-II family profile" evidence="10">
    <location>
        <begin position="136"/>
        <end position="430"/>
    </location>
</feature>
<dbReference type="NCBIfam" id="TIGR00458">
    <property type="entry name" value="aspS_nondisc"/>
    <property type="match status" value="1"/>
</dbReference>
<evidence type="ECO:0000259" key="10">
    <source>
        <dbReference type="PROSITE" id="PS50862"/>
    </source>
</evidence>
<keyword evidence="8 9" id="KW-0030">Aminoacyl-tRNA synthetase</keyword>
<dbReference type="SUPFAM" id="SSF50249">
    <property type="entry name" value="Nucleic acid-binding proteins"/>
    <property type="match status" value="1"/>
</dbReference>
<keyword evidence="7 9" id="KW-0648">Protein biosynthesis</keyword>
<comment type="caution">
    <text evidence="9">Lacks conserved residue(s) required for the propagation of feature annotation.</text>
</comment>
<organism evidence="11 12">
    <name type="scientific">candidate division WWE3 bacterium</name>
    <dbReference type="NCBI Taxonomy" id="2053526"/>
    <lineage>
        <taxon>Bacteria</taxon>
        <taxon>Katanobacteria</taxon>
    </lineage>
</organism>
<dbReference type="EC" id="6.1.1.23" evidence="9"/>
<evidence type="ECO:0000256" key="3">
    <source>
        <dbReference type="ARBA" id="ARBA00022490"/>
    </source>
</evidence>
<dbReference type="Gene3D" id="3.30.930.10">
    <property type="entry name" value="Bira Bifunctional Protein, Domain 2"/>
    <property type="match status" value="1"/>
</dbReference>
<dbReference type="PANTHER" id="PTHR43450:SF1">
    <property type="entry name" value="ASPARTATE--TRNA LIGASE, CYTOPLASMIC"/>
    <property type="match status" value="1"/>
</dbReference>
<dbReference type="GO" id="GO:0005524">
    <property type="term" value="F:ATP binding"/>
    <property type="evidence" value="ECO:0007669"/>
    <property type="project" value="UniProtKB-UniRule"/>
</dbReference>
<feature type="site" description="Important for tRNA non-discrimination" evidence="9">
    <location>
        <position position="81"/>
    </location>
</feature>
<feature type="binding site" evidence="9">
    <location>
        <position position="213"/>
    </location>
    <ligand>
        <name>L-aspartate</name>
        <dbReference type="ChEBI" id="CHEBI:29991"/>
    </ligand>
</feature>
<protein>
    <recommendedName>
        <fullName evidence="9">Aspartate--tRNA(Asp/Asn) ligase</fullName>
        <ecNumber evidence="9">6.1.1.23</ecNumber>
    </recommendedName>
    <alternativeName>
        <fullName evidence="9">Aspartyl-tRNA synthetase</fullName>
        <shortName evidence="9">AspRS</shortName>
    </alternativeName>
    <alternativeName>
        <fullName evidence="9">Non-discriminating aspartyl-tRNA synthetase</fullName>
        <shortName evidence="9">ND-AspRS</shortName>
    </alternativeName>
</protein>
<dbReference type="InterPro" id="IPR006195">
    <property type="entry name" value="aa-tRNA-synth_II"/>
</dbReference>
<dbReference type="GO" id="GO:0005829">
    <property type="term" value="C:cytosol"/>
    <property type="evidence" value="ECO:0007669"/>
    <property type="project" value="TreeGrafter"/>
</dbReference>
<comment type="subunit">
    <text evidence="9">Homodimer.</text>
</comment>
<dbReference type="InterPro" id="IPR012340">
    <property type="entry name" value="NA-bd_OB-fold"/>
</dbReference>
<dbReference type="GO" id="GO:0050560">
    <property type="term" value="F:aspartate-tRNA(Asn) ligase activity"/>
    <property type="evidence" value="ECO:0007669"/>
    <property type="project" value="UniProtKB-EC"/>
</dbReference>
<evidence type="ECO:0000256" key="2">
    <source>
        <dbReference type="ARBA" id="ARBA00005312"/>
    </source>
</evidence>
<evidence type="ECO:0000256" key="6">
    <source>
        <dbReference type="ARBA" id="ARBA00022840"/>
    </source>
</evidence>
<dbReference type="Pfam" id="PF01336">
    <property type="entry name" value="tRNA_anti-codon"/>
    <property type="match status" value="1"/>
</dbReference>
<dbReference type="InterPro" id="IPR004523">
    <property type="entry name" value="Asp-tRNA_synthase_2"/>
</dbReference>
<comment type="caution">
    <text evidence="11">The sequence shown here is derived from an EMBL/GenBank/DDBJ whole genome shotgun (WGS) entry which is preliminary data.</text>
</comment>
<dbReference type="InterPro" id="IPR045864">
    <property type="entry name" value="aa-tRNA-synth_II/BPL/LPL"/>
</dbReference>
<evidence type="ECO:0000256" key="5">
    <source>
        <dbReference type="ARBA" id="ARBA00022741"/>
    </source>
</evidence>
<name>A0A3A4ZBA2_UNCKA</name>
<evidence type="ECO:0000256" key="8">
    <source>
        <dbReference type="ARBA" id="ARBA00023146"/>
    </source>
</evidence>
<dbReference type="PANTHER" id="PTHR43450">
    <property type="entry name" value="ASPARTYL-TRNA SYNTHETASE"/>
    <property type="match status" value="1"/>
</dbReference>
<evidence type="ECO:0000256" key="9">
    <source>
        <dbReference type="HAMAP-Rule" id="MF_02075"/>
    </source>
</evidence>
<evidence type="ECO:0000256" key="4">
    <source>
        <dbReference type="ARBA" id="ARBA00022598"/>
    </source>
</evidence>
<dbReference type="GO" id="GO:0003723">
    <property type="term" value="F:RNA binding"/>
    <property type="evidence" value="ECO:0007669"/>
    <property type="project" value="TreeGrafter"/>
</dbReference>
<keyword evidence="6 9" id="KW-0067">ATP-binding</keyword>
<dbReference type="GO" id="GO:0006422">
    <property type="term" value="P:aspartyl-tRNA aminoacylation"/>
    <property type="evidence" value="ECO:0007669"/>
    <property type="project" value="UniProtKB-UniRule"/>
</dbReference>
<feature type="binding site" evidence="9">
    <location>
        <position position="353"/>
    </location>
    <ligand>
        <name>ATP</name>
        <dbReference type="ChEBI" id="CHEBI:30616"/>
    </ligand>
</feature>